<feature type="domain" description="Nucleotidyl transferase" evidence="1">
    <location>
        <begin position="4"/>
        <end position="237"/>
    </location>
</feature>
<dbReference type="InterPro" id="IPR005835">
    <property type="entry name" value="NTP_transferase_dom"/>
</dbReference>
<evidence type="ECO:0000259" key="1">
    <source>
        <dbReference type="Pfam" id="PF00483"/>
    </source>
</evidence>
<accession>A0A316TPF3</accession>
<sequence length="332" mass="36659">MKLIIPMAGRGTRVRPHSHTTPKPLLPVAGTMIVERIVETFARTLDRTIDEIVYILGPDFGREIKETLKEMSTRHDAKATFRVQDRALGTAHAVSCAEEDLSGEVIIVFADTLFDSKEKVTVDDADSVIWLKEVEDPSRFGVAVHEGDTITDFVEKPSEPISNLAIIGVYYFKKGEDLKREIQYLLDNDITGHGNEYQLTDALDRLLKDGKVFKKATVDEWLDCGTLPAWLETTGEILAKENHAYDEYPDTTIHPPVFIGDNATITGSEIGPYVSIEADTVIKNSRIKNSIVQKNAALADCTLEDSTIGNHTELTGATGEVHVGDHSILKQG</sequence>
<dbReference type="Pfam" id="PF00483">
    <property type="entry name" value="NTP_transferase"/>
    <property type="match status" value="1"/>
</dbReference>
<dbReference type="Gene3D" id="3.90.550.10">
    <property type="entry name" value="Spore Coat Polysaccharide Biosynthesis Protein SpsA, Chain A"/>
    <property type="match status" value="1"/>
</dbReference>
<dbReference type="EMBL" id="QGGB01000009">
    <property type="protein sequence ID" value="PWN05551.1"/>
    <property type="molecule type" value="Genomic_DNA"/>
</dbReference>
<organism evidence="2 3">
    <name type="scientific">Rhodohalobacter mucosus</name>
    <dbReference type="NCBI Taxonomy" id="2079485"/>
    <lineage>
        <taxon>Bacteria</taxon>
        <taxon>Pseudomonadati</taxon>
        <taxon>Balneolota</taxon>
        <taxon>Balneolia</taxon>
        <taxon>Balneolales</taxon>
        <taxon>Balneolaceae</taxon>
        <taxon>Rhodohalobacter</taxon>
    </lineage>
</organism>
<comment type="caution">
    <text evidence="2">The sequence shown here is derived from an EMBL/GenBank/DDBJ whole genome shotgun (WGS) entry which is preliminary data.</text>
</comment>
<dbReference type="CDD" id="cd04181">
    <property type="entry name" value="NTP_transferase"/>
    <property type="match status" value="1"/>
</dbReference>
<evidence type="ECO:0000313" key="2">
    <source>
        <dbReference type="EMBL" id="PWN05551.1"/>
    </source>
</evidence>
<dbReference type="OrthoDB" id="9803871at2"/>
<reference evidence="2 3" key="1">
    <citation type="submission" date="2018-05" db="EMBL/GenBank/DDBJ databases">
        <title>Rhodohalobacter halophilus gen. nov., sp. nov., a moderately halophilic member of the family Balneolaceae.</title>
        <authorList>
            <person name="Liu Z.-W."/>
        </authorList>
    </citation>
    <scope>NUCLEOTIDE SEQUENCE [LARGE SCALE GENOMIC DNA]</scope>
    <source>
        <strain evidence="2 3">8A47</strain>
    </source>
</reference>
<dbReference type="PANTHER" id="PTHR42883:SF2">
    <property type="entry name" value="THYMIDYLYLTRANSFERASE"/>
    <property type="match status" value="1"/>
</dbReference>
<keyword evidence="3" id="KW-1185">Reference proteome</keyword>
<dbReference type="AlphaFoldDB" id="A0A316TPF3"/>
<dbReference type="Gene3D" id="2.160.10.10">
    <property type="entry name" value="Hexapeptide repeat proteins"/>
    <property type="match status" value="1"/>
</dbReference>
<name>A0A316TPF3_9BACT</name>
<dbReference type="Proteomes" id="UP000245533">
    <property type="component" value="Unassembled WGS sequence"/>
</dbReference>
<keyword evidence="2" id="KW-0808">Transferase</keyword>
<dbReference type="SUPFAM" id="SSF53448">
    <property type="entry name" value="Nucleotide-diphospho-sugar transferases"/>
    <property type="match status" value="1"/>
</dbReference>
<dbReference type="GO" id="GO:0016740">
    <property type="term" value="F:transferase activity"/>
    <property type="evidence" value="ECO:0007669"/>
    <property type="project" value="UniProtKB-KW"/>
</dbReference>
<proteinExistence type="predicted"/>
<evidence type="ECO:0000313" key="3">
    <source>
        <dbReference type="Proteomes" id="UP000245533"/>
    </source>
</evidence>
<gene>
    <name evidence="2" type="ORF">DDZ15_13170</name>
</gene>
<dbReference type="InterPro" id="IPR029044">
    <property type="entry name" value="Nucleotide-diphossugar_trans"/>
</dbReference>
<protein>
    <submittedName>
        <fullName evidence="2">Glucose-1-phosphate thymidylyltransferase</fullName>
    </submittedName>
</protein>
<dbReference type="RefSeq" id="WP_109647579.1">
    <property type="nucleotide sequence ID" value="NZ_QGGB01000009.1"/>
</dbReference>
<dbReference type="PANTHER" id="PTHR42883">
    <property type="entry name" value="GLUCOSE-1-PHOSPHATE THYMIDYLTRANSFERASE"/>
    <property type="match status" value="1"/>
</dbReference>